<dbReference type="InterPro" id="IPR036890">
    <property type="entry name" value="HATPase_C_sf"/>
</dbReference>
<dbReference type="AlphaFoldDB" id="A0A6P1W041"/>
<evidence type="ECO:0000256" key="5">
    <source>
        <dbReference type="ARBA" id="ARBA00022741"/>
    </source>
</evidence>
<evidence type="ECO:0000256" key="10">
    <source>
        <dbReference type="SAM" id="Phobius"/>
    </source>
</evidence>
<keyword evidence="7" id="KW-0067">ATP-binding</keyword>
<evidence type="ECO:0000256" key="1">
    <source>
        <dbReference type="ARBA" id="ARBA00000085"/>
    </source>
</evidence>
<dbReference type="InterPro" id="IPR011006">
    <property type="entry name" value="CheY-like_superfamily"/>
</dbReference>
<feature type="domain" description="Histidine kinase" evidence="11">
    <location>
        <begin position="574"/>
        <end position="805"/>
    </location>
</feature>
<keyword evidence="4" id="KW-0808">Transferase</keyword>
<evidence type="ECO:0000256" key="8">
    <source>
        <dbReference type="ARBA" id="ARBA00023012"/>
    </source>
</evidence>
<dbReference type="CDD" id="cd16922">
    <property type="entry name" value="HATPase_EvgS-ArcB-TorS-like"/>
    <property type="match status" value="1"/>
</dbReference>
<proteinExistence type="predicted"/>
<dbReference type="FunFam" id="3.30.565.10:FF:000037">
    <property type="entry name" value="Hybrid sensor histidine kinase/response regulator"/>
    <property type="match status" value="1"/>
</dbReference>
<feature type="domain" description="Response regulatory" evidence="12">
    <location>
        <begin position="837"/>
        <end position="952"/>
    </location>
</feature>
<dbReference type="Pfam" id="PF00072">
    <property type="entry name" value="Response_reg"/>
    <property type="match status" value="1"/>
</dbReference>
<dbReference type="Pfam" id="PF02518">
    <property type="entry name" value="HATPase_c"/>
    <property type="match status" value="1"/>
</dbReference>
<dbReference type="Proteomes" id="UP000464577">
    <property type="component" value="Chromosome"/>
</dbReference>
<dbReference type="CDD" id="cd17574">
    <property type="entry name" value="REC_OmpR"/>
    <property type="match status" value="1"/>
</dbReference>
<gene>
    <name evidence="13" type="ORF">GJR95_22960</name>
</gene>
<dbReference type="Pfam" id="PF07494">
    <property type="entry name" value="Reg_prop"/>
    <property type="match status" value="1"/>
</dbReference>
<dbReference type="EC" id="2.7.13.3" evidence="2"/>
<keyword evidence="10" id="KW-0812">Transmembrane</keyword>
<dbReference type="InterPro" id="IPR015943">
    <property type="entry name" value="WD40/YVTN_repeat-like_dom_sf"/>
</dbReference>
<dbReference type="InterPro" id="IPR011123">
    <property type="entry name" value="Y_Y_Y"/>
</dbReference>
<feature type="modified residue" description="4-aspartylphosphate" evidence="9">
    <location>
        <position position="885"/>
    </location>
</feature>
<evidence type="ECO:0000256" key="9">
    <source>
        <dbReference type="PROSITE-ProRule" id="PRU00169"/>
    </source>
</evidence>
<dbReference type="InterPro" id="IPR004358">
    <property type="entry name" value="Sig_transdc_His_kin-like_C"/>
</dbReference>
<keyword evidence="3 9" id="KW-0597">Phosphoprotein</keyword>
<sequence>MIVNPQTSQVRSIALPAHTNVSSVWHHTRIVSDSQGNEYFNIYHLLYRFNDKKGIDLITRLDNQNAFRGLLIDRSDVLWGGTNKEGVLKYNLKTNLFRAMPYQNGFYQDLLVQNLELPADQLPPLPKDVVPYKFRYTFDKTGKMWFNIDNSQFYQIDFQTKKLTTVPFPFPVPPALRHDWTVPVTSIATDPTGRIWILTDSLALWYEGGQWHPFRHPIRSGSTRINQPKSSTLTNGIEGEMLQIVVDEKAIWVATNTHGLYSIDRTSGQIKQYKHLPTDLRSISSNQLFCLFADPFDKAILWIGTFGNGLCRFDKRTGTCRRFTTQDGLPNNVIYTAITDQRGFLWIATNQGLCRMDRRTFKTRTYTHEDGILEDEFNRFHYLHLPDDRIILGGIGGLTSFYPNKLRDDDYQPPIQLTDIQVNNQPLTPEQLPDSLPVQAIDHLDLPYNQNFLAVHFAALQYNNQPKIRYRYQLIGLNEKWIETSRPVAEYTDLRWGNYVLRLNASNTSGIWSKHIRELTLVIRPPWWATWWAILLYIGALAGVIYGLVRSYITRQEAIQFKAIDAIKARFFTNITHEFRTPLTLILAPAEKLKQRLRHIDDRHQLDLIYQNATQLLGLINQLMELSKAEAHALQVNESQGDLVAFITQLIQTFEYQSNTKDIQLDLQAQNLHPAYWFDSDKLERIVSNLVANALKFTPVGGKVTVDLMPVQHLDSTEKRNPKTTHNSWVQITVSDTGVGIPADQLPRIFDRFYQVDNSSTRQQEGTGIGLALVKELVEVQSGTIQVFSKVNSGTTFRVDLPYRPTTTSEIAHSLPTAVESEANESDEEQRSDDAPIVLIVEDNLELSNFIADSLPSHYQIHRASNGAEGLEQATKLIPDLVISDVLMPIMDGYTLCKNVKEDLRTSHIPLILLTAKASVESRIEGLSLGADDYIGKPFHVQELRLRVRNVLEQR</sequence>
<dbReference type="Gene3D" id="2.60.40.10">
    <property type="entry name" value="Immunoglobulins"/>
    <property type="match status" value="1"/>
</dbReference>
<dbReference type="InterPro" id="IPR003594">
    <property type="entry name" value="HATPase_dom"/>
</dbReference>
<keyword evidence="8" id="KW-0902">Two-component regulatory system</keyword>
<keyword evidence="14" id="KW-1185">Reference proteome</keyword>
<dbReference type="PANTHER" id="PTHR43547">
    <property type="entry name" value="TWO-COMPONENT HISTIDINE KINASE"/>
    <property type="match status" value="1"/>
</dbReference>
<dbReference type="PROSITE" id="PS50110">
    <property type="entry name" value="RESPONSE_REGULATORY"/>
    <property type="match status" value="1"/>
</dbReference>
<dbReference type="InterPro" id="IPR003661">
    <property type="entry name" value="HisK_dim/P_dom"/>
</dbReference>
<evidence type="ECO:0000256" key="4">
    <source>
        <dbReference type="ARBA" id="ARBA00022679"/>
    </source>
</evidence>
<dbReference type="Pfam" id="PF07495">
    <property type="entry name" value="Y_Y_Y"/>
    <property type="match status" value="1"/>
</dbReference>
<dbReference type="PRINTS" id="PR00344">
    <property type="entry name" value="BCTRLSENSOR"/>
</dbReference>
<dbReference type="InterPro" id="IPR013783">
    <property type="entry name" value="Ig-like_fold"/>
</dbReference>
<evidence type="ECO:0000259" key="11">
    <source>
        <dbReference type="PROSITE" id="PS50109"/>
    </source>
</evidence>
<feature type="transmembrane region" description="Helical" evidence="10">
    <location>
        <begin position="527"/>
        <end position="549"/>
    </location>
</feature>
<dbReference type="SUPFAM" id="SSF52172">
    <property type="entry name" value="CheY-like"/>
    <property type="match status" value="1"/>
</dbReference>
<evidence type="ECO:0000256" key="3">
    <source>
        <dbReference type="ARBA" id="ARBA00022553"/>
    </source>
</evidence>
<name>A0A6P1W041_9BACT</name>
<keyword evidence="5" id="KW-0547">Nucleotide-binding</keyword>
<evidence type="ECO:0000313" key="14">
    <source>
        <dbReference type="Proteomes" id="UP000464577"/>
    </source>
</evidence>
<evidence type="ECO:0000313" key="13">
    <source>
        <dbReference type="EMBL" id="QHV97692.1"/>
    </source>
</evidence>
<protein>
    <recommendedName>
        <fullName evidence="2">histidine kinase</fullName>
        <ecNumber evidence="2">2.7.13.3</ecNumber>
    </recommendedName>
</protein>
<dbReference type="GO" id="GO:0005524">
    <property type="term" value="F:ATP binding"/>
    <property type="evidence" value="ECO:0007669"/>
    <property type="project" value="UniProtKB-KW"/>
</dbReference>
<evidence type="ECO:0000256" key="6">
    <source>
        <dbReference type="ARBA" id="ARBA00022777"/>
    </source>
</evidence>
<dbReference type="SUPFAM" id="SSF101898">
    <property type="entry name" value="NHL repeat"/>
    <property type="match status" value="1"/>
</dbReference>
<keyword evidence="10" id="KW-1133">Transmembrane helix</keyword>
<dbReference type="SUPFAM" id="SSF47384">
    <property type="entry name" value="Homodimeric domain of signal transducing histidine kinase"/>
    <property type="match status" value="1"/>
</dbReference>
<dbReference type="Gene3D" id="3.30.565.10">
    <property type="entry name" value="Histidine kinase-like ATPase, C-terminal domain"/>
    <property type="match status" value="1"/>
</dbReference>
<comment type="catalytic activity">
    <reaction evidence="1">
        <text>ATP + protein L-histidine = ADP + protein N-phospho-L-histidine.</text>
        <dbReference type="EC" id="2.7.13.3"/>
    </reaction>
</comment>
<dbReference type="Gene3D" id="2.130.10.10">
    <property type="entry name" value="YVTN repeat-like/Quinoprotein amine dehydrogenase"/>
    <property type="match status" value="2"/>
</dbReference>
<dbReference type="Pfam" id="PF00512">
    <property type="entry name" value="HisKA"/>
    <property type="match status" value="1"/>
</dbReference>
<keyword evidence="6" id="KW-0418">Kinase</keyword>
<dbReference type="GO" id="GO:0000155">
    <property type="term" value="F:phosphorelay sensor kinase activity"/>
    <property type="evidence" value="ECO:0007669"/>
    <property type="project" value="InterPro"/>
</dbReference>
<dbReference type="PANTHER" id="PTHR43547:SF2">
    <property type="entry name" value="HYBRID SIGNAL TRANSDUCTION HISTIDINE KINASE C"/>
    <property type="match status" value="1"/>
</dbReference>
<dbReference type="EMBL" id="CP045997">
    <property type="protein sequence ID" value="QHV97692.1"/>
    <property type="molecule type" value="Genomic_DNA"/>
</dbReference>
<dbReference type="Gene3D" id="3.40.50.2300">
    <property type="match status" value="1"/>
</dbReference>
<dbReference type="InterPro" id="IPR001789">
    <property type="entry name" value="Sig_transdc_resp-reg_receiver"/>
</dbReference>
<keyword evidence="10" id="KW-0472">Membrane</keyword>
<dbReference type="InterPro" id="IPR036097">
    <property type="entry name" value="HisK_dim/P_sf"/>
</dbReference>
<dbReference type="SUPFAM" id="SSF63829">
    <property type="entry name" value="Calcium-dependent phosphotriesterase"/>
    <property type="match status" value="1"/>
</dbReference>
<organism evidence="13 14">
    <name type="scientific">Spirosoma endbachense</name>
    <dbReference type="NCBI Taxonomy" id="2666025"/>
    <lineage>
        <taxon>Bacteria</taxon>
        <taxon>Pseudomonadati</taxon>
        <taxon>Bacteroidota</taxon>
        <taxon>Cytophagia</taxon>
        <taxon>Cytophagales</taxon>
        <taxon>Cytophagaceae</taxon>
        <taxon>Spirosoma</taxon>
    </lineage>
</organism>
<evidence type="ECO:0000259" key="12">
    <source>
        <dbReference type="PROSITE" id="PS50110"/>
    </source>
</evidence>
<dbReference type="Gene3D" id="1.10.287.130">
    <property type="match status" value="1"/>
</dbReference>
<accession>A0A6P1W041</accession>
<dbReference type="InterPro" id="IPR005467">
    <property type="entry name" value="His_kinase_dom"/>
</dbReference>
<dbReference type="SMART" id="SM00448">
    <property type="entry name" value="REC"/>
    <property type="match status" value="1"/>
</dbReference>
<dbReference type="CDD" id="cd00082">
    <property type="entry name" value="HisKA"/>
    <property type="match status" value="1"/>
</dbReference>
<dbReference type="PROSITE" id="PS50109">
    <property type="entry name" value="HIS_KIN"/>
    <property type="match status" value="1"/>
</dbReference>
<dbReference type="SUPFAM" id="SSF55874">
    <property type="entry name" value="ATPase domain of HSP90 chaperone/DNA topoisomerase II/histidine kinase"/>
    <property type="match status" value="1"/>
</dbReference>
<evidence type="ECO:0000256" key="2">
    <source>
        <dbReference type="ARBA" id="ARBA00012438"/>
    </source>
</evidence>
<evidence type="ECO:0000256" key="7">
    <source>
        <dbReference type="ARBA" id="ARBA00022840"/>
    </source>
</evidence>
<dbReference type="SMART" id="SM00388">
    <property type="entry name" value="HisKA"/>
    <property type="match status" value="1"/>
</dbReference>
<dbReference type="InterPro" id="IPR011110">
    <property type="entry name" value="Reg_prop"/>
</dbReference>
<dbReference type="KEGG" id="senf:GJR95_22960"/>
<reference evidence="13 14" key="1">
    <citation type="submission" date="2019-11" db="EMBL/GenBank/DDBJ databases">
        <title>Spirosoma endbachense sp. nov., isolated from a natural salt meadow.</title>
        <authorList>
            <person name="Rojas J."/>
            <person name="Ambika Manirajan B."/>
            <person name="Ratering S."/>
            <person name="Suarez C."/>
            <person name="Geissler-Plaum R."/>
            <person name="Schnell S."/>
        </authorList>
    </citation>
    <scope>NUCLEOTIDE SEQUENCE [LARGE SCALE GENOMIC DNA]</scope>
    <source>
        <strain evidence="13 14">I-24</strain>
    </source>
</reference>
<dbReference type="SMART" id="SM00387">
    <property type="entry name" value="HATPase_c"/>
    <property type="match status" value="1"/>
</dbReference>